<dbReference type="Gene3D" id="1.10.1660.10">
    <property type="match status" value="1"/>
</dbReference>
<gene>
    <name evidence="2" type="ordered locus">Spica_2559</name>
</gene>
<organism evidence="2 3">
    <name type="scientific">Gracilinema caldarium (strain ATCC 51460 / DSM 7334 / H1)</name>
    <name type="common">Treponema caldarium</name>
    <dbReference type="NCBI Taxonomy" id="744872"/>
    <lineage>
        <taxon>Bacteria</taxon>
        <taxon>Pseudomonadati</taxon>
        <taxon>Spirochaetota</taxon>
        <taxon>Spirochaetia</taxon>
        <taxon>Spirochaetales</taxon>
        <taxon>Breznakiellaceae</taxon>
        <taxon>Gracilinema</taxon>
    </lineage>
</organism>
<dbReference type="PROSITE" id="PS50937">
    <property type="entry name" value="HTH_MERR_2"/>
    <property type="match status" value="1"/>
</dbReference>
<dbReference type="GO" id="GO:0006355">
    <property type="term" value="P:regulation of DNA-templated transcription"/>
    <property type="evidence" value="ECO:0007669"/>
    <property type="project" value="InterPro"/>
</dbReference>
<dbReference type="eggNOG" id="COG0789">
    <property type="taxonomic scope" value="Bacteria"/>
</dbReference>
<name>F8EXZ9_GRAC1</name>
<dbReference type="SMART" id="SM00422">
    <property type="entry name" value="HTH_MERR"/>
    <property type="match status" value="1"/>
</dbReference>
<dbReference type="AlphaFoldDB" id="F8EXZ9"/>
<dbReference type="RefSeq" id="WP_013969938.1">
    <property type="nucleotide sequence ID" value="NC_015732.1"/>
</dbReference>
<evidence type="ECO:0000259" key="1">
    <source>
        <dbReference type="PROSITE" id="PS50937"/>
    </source>
</evidence>
<dbReference type="InterPro" id="IPR009061">
    <property type="entry name" value="DNA-bd_dom_put_sf"/>
</dbReference>
<keyword evidence="3" id="KW-1185">Reference proteome</keyword>
<dbReference type="HOGENOM" id="CLU_045945_4_2_12"/>
<dbReference type="InterPro" id="IPR000551">
    <property type="entry name" value="MerR-type_HTH_dom"/>
</dbReference>
<proteinExistence type="predicted"/>
<dbReference type="STRING" id="744872.Spica_2559"/>
<reference evidence="3" key="1">
    <citation type="journal article" date="2013" name="Stand. Genomic Sci.">
        <title>Genome sequence of the thermophilic fresh-water bacterium Spirochaeta caldaria type strain (H1(T)), reclassification of Spirochaeta caldaria, Spirochaeta stenostrepta, and Spirochaeta zuelzerae in the genus Treponema as Treponema caldaria comb. nov., Treponema stenostrepta comb. nov., and Treponema zuelzerae comb. nov., and emendation of the genus Treponema.</title>
        <authorList>
            <person name="Abt B."/>
            <person name="Goker M."/>
            <person name="Scheuner C."/>
            <person name="Han C."/>
            <person name="Lu M."/>
            <person name="Misra M."/>
            <person name="Lapidus A."/>
            <person name="Nolan M."/>
            <person name="Lucas S."/>
            <person name="Hammon N."/>
            <person name="Deshpande S."/>
            <person name="Cheng J.F."/>
            <person name="Tapia R."/>
            <person name="Goodwin L.A."/>
            <person name="Pitluck S."/>
            <person name="Liolios K."/>
            <person name="Pagani I."/>
            <person name="Ivanova N."/>
            <person name="Mavromatis K."/>
            <person name="Mikhailova N."/>
            <person name="Huntemann M."/>
            <person name="Pati A."/>
            <person name="Chen A."/>
            <person name="Palaniappan K."/>
            <person name="Land M."/>
            <person name="Hauser L."/>
            <person name="Jeffries C.D."/>
            <person name="Rohde M."/>
            <person name="Spring S."/>
            <person name="Gronow S."/>
            <person name="Detter J.C."/>
            <person name="Bristow J."/>
            <person name="Eisen J.A."/>
            <person name="Markowitz V."/>
            <person name="Hugenholtz P."/>
            <person name="Kyrpides N.C."/>
            <person name="Woyke T."/>
            <person name="Klenk H.P."/>
        </authorList>
    </citation>
    <scope>NUCLEOTIDE SEQUENCE</scope>
    <source>
        <strain evidence="3">ATCC 51460 / DSM 7334 / H1</strain>
    </source>
</reference>
<evidence type="ECO:0000313" key="3">
    <source>
        <dbReference type="Proteomes" id="UP000000503"/>
    </source>
</evidence>
<accession>F8EXZ9</accession>
<dbReference type="OrthoDB" id="9811174at2"/>
<evidence type="ECO:0000313" key="2">
    <source>
        <dbReference type="EMBL" id="AEJ20660.1"/>
    </source>
</evidence>
<dbReference type="Pfam" id="PF13411">
    <property type="entry name" value="MerR_1"/>
    <property type="match status" value="1"/>
</dbReference>
<dbReference type="EMBL" id="CP002868">
    <property type="protein sequence ID" value="AEJ20660.1"/>
    <property type="molecule type" value="Genomic_DNA"/>
</dbReference>
<protein>
    <submittedName>
        <fullName evidence="2">Regulatory protein MerR</fullName>
    </submittedName>
</protein>
<dbReference type="Proteomes" id="UP000000503">
    <property type="component" value="Chromosome"/>
</dbReference>
<feature type="domain" description="HTH merR-type" evidence="1">
    <location>
        <begin position="3"/>
        <end position="73"/>
    </location>
</feature>
<dbReference type="KEGG" id="scd:Spica_2559"/>
<dbReference type="SUPFAM" id="SSF46955">
    <property type="entry name" value="Putative DNA-binding domain"/>
    <property type="match status" value="1"/>
</dbReference>
<sequence>MGTYQIGDVERLLQVKAHVLRYWEKEVPLLQVRKDLGGRRVYNSRDIRILLRLKYLIYERHFTLEGARDELLRELTGPGQDLRAELDALRSQLLDLYSIVTQRTTQIDEPLQSPE</sequence>
<dbReference type="GO" id="GO:0003677">
    <property type="term" value="F:DNA binding"/>
    <property type="evidence" value="ECO:0007669"/>
    <property type="project" value="InterPro"/>
</dbReference>